<evidence type="ECO:0000313" key="11">
    <source>
        <dbReference type="Proteomes" id="UP000030680"/>
    </source>
</evidence>
<dbReference type="Pfam" id="PF13167">
    <property type="entry name" value="GTP-bdg_N"/>
    <property type="match status" value="1"/>
</dbReference>
<keyword evidence="4 7" id="KW-0547">Nucleotide-binding</keyword>
<dbReference type="Gramene" id="EME31152">
    <property type="protein sequence ID" value="EME31152"/>
    <property type="gene ID" value="Gasu_16470"/>
</dbReference>
<name>M2XLT4_GALSU</name>
<keyword evidence="6 7" id="KW-0342">GTP-binding</keyword>
<feature type="binding site" evidence="7">
    <location>
        <begin position="301"/>
        <end position="304"/>
    </location>
    <ligand>
        <name>GTP</name>
        <dbReference type="ChEBI" id="CHEBI:37565"/>
    </ligand>
</feature>
<feature type="binding site" evidence="7">
    <location>
        <begin position="210"/>
        <end position="214"/>
    </location>
    <ligand>
        <name>GTP</name>
        <dbReference type="ChEBI" id="CHEBI:37565"/>
    </ligand>
</feature>
<dbReference type="PANTHER" id="PTHR10229">
    <property type="entry name" value="GTP-BINDING PROTEIN HFLX"/>
    <property type="match status" value="1"/>
</dbReference>
<evidence type="ECO:0000256" key="2">
    <source>
        <dbReference type="ARBA" id="ARBA00022490"/>
    </source>
</evidence>
<dbReference type="InterPro" id="IPR016496">
    <property type="entry name" value="GTPase_HflX"/>
</dbReference>
<evidence type="ECO:0000256" key="3">
    <source>
        <dbReference type="ARBA" id="ARBA00022723"/>
    </source>
</evidence>
<evidence type="ECO:0000256" key="8">
    <source>
        <dbReference type="PIRSR" id="PIRSR006809-2"/>
    </source>
</evidence>
<dbReference type="PIRSF" id="PIRSF006809">
    <property type="entry name" value="GTP-binding_hflX_prd"/>
    <property type="match status" value="1"/>
</dbReference>
<dbReference type="FunFam" id="3.40.50.300:FF:000173">
    <property type="entry name" value="GTPase HflX"/>
    <property type="match status" value="1"/>
</dbReference>
<dbReference type="InterPro" id="IPR045498">
    <property type="entry name" value="HflX_C"/>
</dbReference>
<sequence length="453" mass="50639">MSELQELCHTAGLEVLATTYQRLETPNPVTFVGSGKVSEIRSLLVCYECNTVVFDCELSPSQQKNLERKLAKDKQVVNVLDRTALILDIFAQHAKTREGKLQVELALNQYRLPRLTRLWTHLERQSGAGGVGLRGPGETQIESDRRLLSSRISQLKGELEDVRSHRARQRKKRRQFEVPVVSLVGYTNAGKSTLLNALTNAGVLVQDSLFATLDPTTRRCRLPGLHVHPDILMTDTVGFIQKLPTTLVAAFRATLEEIAAADILLHVVDISSPSSESQQKAVMEVLREIGAAEKSMITVWNKIDRFQGNTGSIRLKAAQIDKHVAVSAATGEGLQDLVYILGETLSSLLVPIEALIPYNRCDLLPRIHQYSILDVEDYRPDGIYILGRSTDNVALLLAEYRVTEDQESLYFVPVHSNDKNNIDMRQLEDEKEWKRLAKGRHHQGASGNTTYSL</sequence>
<dbReference type="Gene3D" id="3.40.50.11060">
    <property type="entry name" value="GTPase HflX, N-terminal domain"/>
    <property type="match status" value="1"/>
</dbReference>
<dbReference type="OMA" id="VEHRKRY"/>
<dbReference type="CDD" id="cd01878">
    <property type="entry name" value="HflX"/>
    <property type="match status" value="1"/>
</dbReference>
<evidence type="ECO:0000256" key="6">
    <source>
        <dbReference type="ARBA" id="ARBA00023134"/>
    </source>
</evidence>
<accession>M2XLT4</accession>
<dbReference type="InterPro" id="IPR030394">
    <property type="entry name" value="G_HFLX_dom"/>
</dbReference>
<feature type="domain" description="Hflx-type G" evidence="9">
    <location>
        <begin position="179"/>
        <end position="349"/>
    </location>
</feature>
<keyword evidence="11" id="KW-1185">Reference proteome</keyword>
<dbReference type="EMBL" id="KB454494">
    <property type="protein sequence ID" value="EME31152.1"/>
    <property type="molecule type" value="Genomic_DNA"/>
</dbReference>
<dbReference type="GO" id="GO:0005737">
    <property type="term" value="C:cytoplasm"/>
    <property type="evidence" value="ECO:0007669"/>
    <property type="project" value="UniProtKB-SubCell"/>
</dbReference>
<dbReference type="FunFam" id="3.40.50.11060:FF:000001">
    <property type="entry name" value="GTPase HflX"/>
    <property type="match status" value="1"/>
</dbReference>
<proteinExistence type="inferred from homology"/>
<dbReference type="eggNOG" id="KOG0410">
    <property type="taxonomic scope" value="Eukaryota"/>
</dbReference>
<evidence type="ECO:0000256" key="4">
    <source>
        <dbReference type="ARBA" id="ARBA00022741"/>
    </source>
</evidence>
<dbReference type="STRING" id="130081.M2XLT4"/>
<dbReference type="PRINTS" id="PR00326">
    <property type="entry name" value="GTP1OBG"/>
</dbReference>
<dbReference type="Pfam" id="PF16360">
    <property type="entry name" value="GTP-bdg_M"/>
    <property type="match status" value="1"/>
</dbReference>
<keyword evidence="3 8" id="KW-0479">Metal-binding</keyword>
<comment type="cofactor">
    <cofactor evidence="8">
        <name>Mg(2+)</name>
        <dbReference type="ChEBI" id="CHEBI:18420"/>
    </cofactor>
</comment>
<dbReference type="InterPro" id="IPR027417">
    <property type="entry name" value="P-loop_NTPase"/>
</dbReference>
<evidence type="ECO:0000259" key="9">
    <source>
        <dbReference type="PROSITE" id="PS51705"/>
    </source>
</evidence>
<keyword evidence="2" id="KW-0963">Cytoplasm</keyword>
<dbReference type="Proteomes" id="UP000030680">
    <property type="component" value="Unassembled WGS sequence"/>
</dbReference>
<dbReference type="InterPro" id="IPR032305">
    <property type="entry name" value="GTP-bd_M"/>
</dbReference>
<evidence type="ECO:0000256" key="7">
    <source>
        <dbReference type="PIRSR" id="PIRSR006809-1"/>
    </source>
</evidence>
<dbReference type="RefSeq" id="XP_005707672.1">
    <property type="nucleotide sequence ID" value="XM_005707615.1"/>
</dbReference>
<feature type="binding site" evidence="8">
    <location>
        <position position="192"/>
    </location>
    <ligand>
        <name>Mg(2+)</name>
        <dbReference type="ChEBI" id="CHEBI:18420"/>
    </ligand>
</feature>
<keyword evidence="5 8" id="KW-0460">Magnesium</keyword>
<organism evidence="10 11">
    <name type="scientific">Galdieria sulphuraria</name>
    <name type="common">Red alga</name>
    <dbReference type="NCBI Taxonomy" id="130081"/>
    <lineage>
        <taxon>Eukaryota</taxon>
        <taxon>Rhodophyta</taxon>
        <taxon>Bangiophyceae</taxon>
        <taxon>Galdieriales</taxon>
        <taxon>Galdieriaceae</taxon>
        <taxon>Galdieria</taxon>
    </lineage>
</organism>
<dbReference type="GeneID" id="17089824"/>
<dbReference type="PANTHER" id="PTHR10229:SF0">
    <property type="entry name" value="GTP-BINDING PROTEIN 6-RELATED"/>
    <property type="match status" value="1"/>
</dbReference>
<dbReference type="InterPro" id="IPR006073">
    <property type="entry name" value="GTP-bd"/>
</dbReference>
<evidence type="ECO:0000256" key="5">
    <source>
        <dbReference type="ARBA" id="ARBA00022842"/>
    </source>
</evidence>
<feature type="binding site" evidence="7">
    <location>
        <begin position="235"/>
        <end position="238"/>
    </location>
    <ligand>
        <name>GTP</name>
        <dbReference type="ChEBI" id="CHEBI:37565"/>
    </ligand>
</feature>
<dbReference type="InterPro" id="IPR042108">
    <property type="entry name" value="GTPase_HflX_N_sf"/>
</dbReference>
<feature type="binding site" evidence="7">
    <location>
        <begin position="185"/>
        <end position="192"/>
    </location>
    <ligand>
        <name>GTP</name>
        <dbReference type="ChEBI" id="CHEBI:37565"/>
    </ligand>
</feature>
<protein>
    <submittedName>
        <fullName evidence="10">GTP-binding protein HflX</fullName>
    </submittedName>
</protein>
<dbReference type="NCBIfam" id="TIGR03156">
    <property type="entry name" value="GTP_HflX"/>
    <property type="match status" value="1"/>
</dbReference>
<dbReference type="Gene3D" id="3.40.50.300">
    <property type="entry name" value="P-loop containing nucleotide triphosphate hydrolases"/>
    <property type="match status" value="1"/>
</dbReference>
<dbReference type="InterPro" id="IPR025121">
    <property type="entry name" value="GTPase_HflX_N"/>
</dbReference>
<evidence type="ECO:0000256" key="1">
    <source>
        <dbReference type="ARBA" id="ARBA00004496"/>
    </source>
</evidence>
<dbReference type="Gene3D" id="6.10.250.2860">
    <property type="match status" value="1"/>
</dbReference>
<dbReference type="OrthoDB" id="10268034at2759"/>
<comment type="subcellular location">
    <subcellularLocation>
        <location evidence="1">Cytoplasm</location>
    </subcellularLocation>
</comment>
<dbReference type="PROSITE" id="PS51705">
    <property type="entry name" value="G_HFLX"/>
    <property type="match status" value="1"/>
</dbReference>
<dbReference type="GO" id="GO:0005525">
    <property type="term" value="F:GTP binding"/>
    <property type="evidence" value="ECO:0007669"/>
    <property type="project" value="UniProtKB-KW"/>
</dbReference>
<dbReference type="SUPFAM" id="SSF52540">
    <property type="entry name" value="P-loop containing nucleoside triphosphate hydrolases"/>
    <property type="match status" value="1"/>
</dbReference>
<dbReference type="HAMAP" id="MF_00900">
    <property type="entry name" value="GTPase_HflX"/>
    <property type="match status" value="1"/>
</dbReference>
<dbReference type="GO" id="GO:0043022">
    <property type="term" value="F:ribosome binding"/>
    <property type="evidence" value="ECO:0007669"/>
    <property type="project" value="TreeGrafter"/>
</dbReference>
<dbReference type="KEGG" id="gsl:Gasu_16470"/>
<dbReference type="Pfam" id="PF19275">
    <property type="entry name" value="HflX_C"/>
    <property type="match status" value="1"/>
</dbReference>
<gene>
    <name evidence="10" type="ORF">Gasu_16470</name>
</gene>
<dbReference type="AlphaFoldDB" id="M2XLT4"/>
<evidence type="ECO:0000313" key="10">
    <source>
        <dbReference type="EMBL" id="EME31152.1"/>
    </source>
</evidence>
<dbReference type="Pfam" id="PF01926">
    <property type="entry name" value="MMR_HSR1"/>
    <property type="match status" value="1"/>
</dbReference>
<reference evidence="11" key="1">
    <citation type="journal article" date="2013" name="Science">
        <title>Gene transfer from bacteria and archaea facilitated evolution of an extremophilic eukaryote.</title>
        <authorList>
            <person name="Schonknecht G."/>
            <person name="Chen W.H."/>
            <person name="Ternes C.M."/>
            <person name="Barbier G.G."/>
            <person name="Shrestha R.P."/>
            <person name="Stanke M."/>
            <person name="Brautigam A."/>
            <person name="Baker B.J."/>
            <person name="Banfield J.F."/>
            <person name="Garavito R.M."/>
            <person name="Carr K."/>
            <person name="Wilkerson C."/>
            <person name="Rensing S.A."/>
            <person name="Gagneul D."/>
            <person name="Dickenson N.E."/>
            <person name="Oesterhelt C."/>
            <person name="Lercher M.J."/>
            <person name="Weber A.P."/>
        </authorList>
    </citation>
    <scope>NUCLEOTIDE SEQUENCE [LARGE SCALE GENOMIC DNA]</scope>
    <source>
        <strain evidence="11">074W</strain>
    </source>
</reference>
<feature type="binding site" evidence="8">
    <location>
        <position position="212"/>
    </location>
    <ligand>
        <name>Mg(2+)</name>
        <dbReference type="ChEBI" id="CHEBI:18420"/>
    </ligand>
</feature>
<dbReference type="GO" id="GO:0046872">
    <property type="term" value="F:metal ion binding"/>
    <property type="evidence" value="ECO:0007669"/>
    <property type="project" value="UniProtKB-KW"/>
</dbReference>